<dbReference type="InterPro" id="IPR000909">
    <property type="entry name" value="PLipase_C_PInositol-sp_X_dom"/>
</dbReference>
<dbReference type="InterPro" id="IPR017946">
    <property type="entry name" value="PLC-like_Pdiesterase_TIM-brl"/>
</dbReference>
<dbReference type="InterPro" id="IPR020904">
    <property type="entry name" value="Sc_DH/Rdtase_CS"/>
</dbReference>
<dbReference type="SUPFAM" id="SSF51695">
    <property type="entry name" value="PLC-like phosphodiesterases"/>
    <property type="match status" value="1"/>
</dbReference>
<organism evidence="5 6">
    <name type="scientific">Neohortaea acidophila</name>
    <dbReference type="NCBI Taxonomy" id="245834"/>
    <lineage>
        <taxon>Eukaryota</taxon>
        <taxon>Fungi</taxon>
        <taxon>Dikarya</taxon>
        <taxon>Ascomycota</taxon>
        <taxon>Pezizomycotina</taxon>
        <taxon>Dothideomycetes</taxon>
        <taxon>Dothideomycetidae</taxon>
        <taxon>Mycosphaerellales</taxon>
        <taxon>Teratosphaeriaceae</taxon>
        <taxon>Neohortaea</taxon>
    </lineage>
</organism>
<evidence type="ECO:0000256" key="3">
    <source>
        <dbReference type="ARBA" id="ARBA00023002"/>
    </source>
</evidence>
<dbReference type="EMBL" id="MU001634">
    <property type="protein sequence ID" value="KAF2484278.1"/>
    <property type="molecule type" value="Genomic_DNA"/>
</dbReference>
<comment type="similarity">
    <text evidence="1">Belongs to the short-chain dehydrogenases/reductases (SDR) family.</text>
</comment>
<keyword evidence="2" id="KW-0521">NADP</keyword>
<dbReference type="PANTHER" id="PTHR44229">
    <property type="entry name" value="15-HYDROXYPROSTAGLANDIN DEHYDROGENASE [NAD(+)]"/>
    <property type="match status" value="1"/>
</dbReference>
<evidence type="ECO:0000313" key="5">
    <source>
        <dbReference type="EMBL" id="KAF2484278.1"/>
    </source>
</evidence>
<dbReference type="GO" id="GO:0008081">
    <property type="term" value="F:phosphoric diester hydrolase activity"/>
    <property type="evidence" value="ECO:0007669"/>
    <property type="project" value="InterPro"/>
</dbReference>
<dbReference type="Proteomes" id="UP000799767">
    <property type="component" value="Unassembled WGS sequence"/>
</dbReference>
<dbReference type="PRINTS" id="PR00081">
    <property type="entry name" value="GDHRDH"/>
</dbReference>
<dbReference type="Gene3D" id="3.40.50.720">
    <property type="entry name" value="NAD(P)-binding Rossmann-like Domain"/>
    <property type="match status" value="1"/>
</dbReference>
<dbReference type="GO" id="GO:0016616">
    <property type="term" value="F:oxidoreductase activity, acting on the CH-OH group of donors, NAD or NADP as acceptor"/>
    <property type="evidence" value="ECO:0007669"/>
    <property type="project" value="TreeGrafter"/>
</dbReference>
<dbReference type="Pfam" id="PF00388">
    <property type="entry name" value="PI-PLC-X"/>
    <property type="match status" value="1"/>
</dbReference>
<dbReference type="PROSITE" id="PS00061">
    <property type="entry name" value="ADH_SHORT"/>
    <property type="match status" value="1"/>
</dbReference>
<keyword evidence="3" id="KW-0560">Oxidoreductase</keyword>
<proteinExistence type="inferred from homology"/>
<dbReference type="Pfam" id="PF00106">
    <property type="entry name" value="adh_short"/>
    <property type="match status" value="1"/>
</dbReference>
<dbReference type="PANTHER" id="PTHR44229:SF4">
    <property type="entry name" value="15-HYDROXYPROSTAGLANDIN DEHYDROGENASE [NAD(+)]"/>
    <property type="match status" value="1"/>
</dbReference>
<name>A0A6A6PVT2_9PEZI</name>
<reference evidence="5" key="1">
    <citation type="journal article" date="2020" name="Stud. Mycol.">
        <title>101 Dothideomycetes genomes: a test case for predicting lifestyles and emergence of pathogens.</title>
        <authorList>
            <person name="Haridas S."/>
            <person name="Albert R."/>
            <person name="Binder M."/>
            <person name="Bloem J."/>
            <person name="Labutti K."/>
            <person name="Salamov A."/>
            <person name="Andreopoulos B."/>
            <person name="Baker S."/>
            <person name="Barry K."/>
            <person name="Bills G."/>
            <person name="Bluhm B."/>
            <person name="Cannon C."/>
            <person name="Castanera R."/>
            <person name="Culley D."/>
            <person name="Daum C."/>
            <person name="Ezra D."/>
            <person name="Gonzalez J."/>
            <person name="Henrissat B."/>
            <person name="Kuo A."/>
            <person name="Liang C."/>
            <person name="Lipzen A."/>
            <person name="Lutzoni F."/>
            <person name="Magnuson J."/>
            <person name="Mondo S."/>
            <person name="Nolan M."/>
            <person name="Ohm R."/>
            <person name="Pangilinan J."/>
            <person name="Park H.-J."/>
            <person name="Ramirez L."/>
            <person name="Alfaro M."/>
            <person name="Sun H."/>
            <person name="Tritt A."/>
            <person name="Yoshinaga Y."/>
            <person name="Zwiers L.-H."/>
            <person name="Turgeon B."/>
            <person name="Goodwin S."/>
            <person name="Spatafora J."/>
            <person name="Crous P."/>
            <person name="Grigoriev I."/>
        </authorList>
    </citation>
    <scope>NUCLEOTIDE SEQUENCE</scope>
    <source>
        <strain evidence="5">CBS 113389</strain>
    </source>
</reference>
<dbReference type="InterPro" id="IPR036291">
    <property type="entry name" value="NAD(P)-bd_dom_sf"/>
</dbReference>
<evidence type="ECO:0000256" key="2">
    <source>
        <dbReference type="ARBA" id="ARBA00022857"/>
    </source>
</evidence>
<accession>A0A6A6PVT2</accession>
<dbReference type="SUPFAM" id="SSF51735">
    <property type="entry name" value="NAD(P)-binding Rossmann-fold domains"/>
    <property type="match status" value="1"/>
</dbReference>
<dbReference type="AlphaFoldDB" id="A0A6A6PVT2"/>
<evidence type="ECO:0000256" key="1">
    <source>
        <dbReference type="ARBA" id="ARBA00006484"/>
    </source>
</evidence>
<dbReference type="Gene3D" id="3.20.20.190">
    <property type="entry name" value="Phosphatidylinositol (PI) phosphodiesterase"/>
    <property type="match status" value="1"/>
</dbReference>
<feature type="domain" description="Phosphatidylinositol-specific phospholipase C X" evidence="4">
    <location>
        <begin position="436"/>
        <end position="586"/>
    </location>
</feature>
<keyword evidence="6" id="KW-1185">Reference proteome</keyword>
<dbReference type="InterPro" id="IPR002347">
    <property type="entry name" value="SDR_fam"/>
</dbReference>
<dbReference type="GO" id="GO:0006629">
    <property type="term" value="P:lipid metabolic process"/>
    <property type="evidence" value="ECO:0007669"/>
    <property type="project" value="InterPro"/>
</dbReference>
<dbReference type="GO" id="GO:0005737">
    <property type="term" value="C:cytoplasm"/>
    <property type="evidence" value="ECO:0007669"/>
    <property type="project" value="TreeGrafter"/>
</dbReference>
<evidence type="ECO:0000313" key="6">
    <source>
        <dbReference type="Proteomes" id="UP000799767"/>
    </source>
</evidence>
<dbReference type="PROSITE" id="PS50007">
    <property type="entry name" value="PIPLC_X_DOMAIN"/>
    <property type="match status" value="1"/>
</dbReference>
<gene>
    <name evidence="5" type="ORF">BDY17DRAFT_345075</name>
</gene>
<protein>
    <submittedName>
        <fullName evidence="5">PLC-like phosphodiesterase</fullName>
    </submittedName>
</protein>
<dbReference type="SMART" id="SM00148">
    <property type="entry name" value="PLCXc"/>
    <property type="match status" value="1"/>
</dbReference>
<evidence type="ECO:0000259" key="4">
    <source>
        <dbReference type="SMART" id="SM00148"/>
    </source>
</evidence>
<sequence>MVRRVAIVTGAASGVGLALTHSLVSTGWDVVMVDVKAPQSTVQNTIFLQADVSSWEDLAAMFATAFSWRSRLDFCALNAGIDDRDDIFYTLSRNVDQPPRKPDMQTFDVNLSGVYYGIKLAAHYMTIVSPEAGKTREGGKIVVTASAGGIYPLPATPQYCASKHALIGLVRALGMNANGASACNITINAVCPALLETALVPPEVIAEYGEEQVTPMDTIMRCFEELALLSQSTEADWVNRGYSGRVVEGNLKDLIWHDPPARPAQSSSLLPAARMPDTLAIRNASPRELTLTVIEYLPLPSKRSKSRNALVDLDRVKPGVCGGTNDGDINVVKRKTSRPVNHVGRSPVTRNVSIQIRPFDINQTPIHAIGSGERLRLIFLDAQHTNYSLDIPTASGRVERFICNGHAQSDLFGTQSKPDLLVIFATVDLASWMQRHADDTPLQALSIPGTHNSATYFRALPSVRCQAVSLREQLQHGVRWLDFRLQVDHPERLDSDQLSVVHSVFPVALSGSKQFRELYNDVLDFLAHHPGETIIMSLKREGTGKGTDADLAKRLHDHYINDTDWVTKPGVPTLGEARGKIVLLRRFQLAKDTASLSQKIHGINAQPWADNSPNSTAGDVQVQDFYEVLHTKNVERKIGYIHDHCGRVATSDVASLSCAPLFINFLSASNFWRPGCWPDKIAAKINPAVTRYLCEQHGLRRGRNEGHGGMGVLVCDWVGAQGDWDLVEMIVGMNEKLLAQ</sequence>
<dbReference type="CDD" id="cd08586">
    <property type="entry name" value="PI-PLCc_BcPLC_like"/>
    <property type="match status" value="1"/>
</dbReference>